<dbReference type="EMBL" id="JAIKTU010000022">
    <property type="protein sequence ID" value="MBY0757359.1"/>
    <property type="molecule type" value="Genomic_DNA"/>
</dbReference>
<keyword evidence="6 7" id="KW-0057">Aromatic amino acid biosynthesis</keyword>
<feature type="binding site" evidence="7">
    <location>
        <position position="118"/>
    </location>
    <ligand>
        <name>ATP</name>
        <dbReference type="ChEBI" id="CHEBI:30616"/>
    </ligand>
</feature>
<evidence type="ECO:0000256" key="3">
    <source>
        <dbReference type="ARBA" id="ARBA00022741"/>
    </source>
</evidence>
<dbReference type="GO" id="GO:0016301">
    <property type="term" value="F:kinase activity"/>
    <property type="evidence" value="ECO:0007669"/>
    <property type="project" value="UniProtKB-KW"/>
</dbReference>
<dbReference type="PANTHER" id="PTHR21087">
    <property type="entry name" value="SHIKIMATE KINASE"/>
    <property type="match status" value="1"/>
</dbReference>
<dbReference type="SUPFAM" id="SSF52540">
    <property type="entry name" value="P-loop containing nucleoside triphosphate hydrolases"/>
    <property type="match status" value="1"/>
</dbReference>
<dbReference type="CDD" id="cd00464">
    <property type="entry name" value="SK"/>
    <property type="match status" value="1"/>
</dbReference>
<accession>A0ABS7L2S1</accession>
<comment type="subunit">
    <text evidence="7">Monomer.</text>
</comment>
<comment type="caution">
    <text evidence="8">The sequence shown here is derived from an EMBL/GenBank/DDBJ whole genome shotgun (WGS) entry which is preliminary data.</text>
</comment>
<dbReference type="PANTHER" id="PTHR21087:SF16">
    <property type="entry name" value="SHIKIMATE KINASE 1, CHLOROPLASTIC"/>
    <property type="match status" value="1"/>
</dbReference>
<dbReference type="PRINTS" id="PR01100">
    <property type="entry name" value="SHIKIMTKNASE"/>
</dbReference>
<feature type="binding site" evidence="7">
    <location>
        <position position="36"/>
    </location>
    <ligand>
        <name>substrate</name>
    </ligand>
</feature>
<evidence type="ECO:0000313" key="8">
    <source>
        <dbReference type="EMBL" id="MBY0757359.1"/>
    </source>
</evidence>
<dbReference type="InterPro" id="IPR000623">
    <property type="entry name" value="Shikimate_kinase/TSH1"/>
</dbReference>
<proteinExistence type="inferred from homology"/>
<keyword evidence="7" id="KW-0460">Magnesium</keyword>
<feature type="binding site" evidence="7">
    <location>
        <position position="59"/>
    </location>
    <ligand>
        <name>substrate</name>
    </ligand>
</feature>
<evidence type="ECO:0000256" key="6">
    <source>
        <dbReference type="ARBA" id="ARBA00023141"/>
    </source>
</evidence>
<dbReference type="InterPro" id="IPR031322">
    <property type="entry name" value="Shikimate/glucono_kinase"/>
</dbReference>
<organism evidence="8 9">
    <name type="scientific">Clostridium sardiniense</name>
    <name type="common">Clostridium absonum</name>
    <dbReference type="NCBI Taxonomy" id="29369"/>
    <lineage>
        <taxon>Bacteria</taxon>
        <taxon>Bacillati</taxon>
        <taxon>Bacillota</taxon>
        <taxon>Clostridia</taxon>
        <taxon>Eubacteriales</taxon>
        <taxon>Clostridiaceae</taxon>
        <taxon>Clostridium</taxon>
    </lineage>
</organism>
<evidence type="ECO:0000313" key="9">
    <source>
        <dbReference type="Proteomes" id="UP001299068"/>
    </source>
</evidence>
<feature type="binding site" evidence="7">
    <location>
        <position position="18"/>
    </location>
    <ligand>
        <name>Mg(2+)</name>
        <dbReference type="ChEBI" id="CHEBI:18420"/>
    </ligand>
</feature>
<evidence type="ECO:0000256" key="4">
    <source>
        <dbReference type="ARBA" id="ARBA00022777"/>
    </source>
</evidence>
<dbReference type="Gene3D" id="3.40.50.300">
    <property type="entry name" value="P-loop containing nucleotide triphosphate hydrolases"/>
    <property type="match status" value="1"/>
</dbReference>
<keyword evidence="2 7" id="KW-0808">Transferase</keyword>
<feature type="binding site" evidence="7">
    <location>
        <begin position="14"/>
        <end position="19"/>
    </location>
    <ligand>
        <name>ATP</name>
        <dbReference type="ChEBI" id="CHEBI:30616"/>
    </ligand>
</feature>
<sequence length="170" mass="19611">MEKRDKIVIIGMPGCGKTTIGKILAKELNYNFYDMDQYIEETHGKSIKEIFAKSENDFRDLETKACKELILKKRCVISTGGGVIKRGNNIDILGEYGIILFINRPIEKIVGDIDISSRPLLKEGKERLYKLYEERFYKYKEAAHVEVINEGFLRDTINLAKFKLKGKIKE</sequence>
<dbReference type="Proteomes" id="UP001299068">
    <property type="component" value="Unassembled WGS sequence"/>
</dbReference>
<dbReference type="RefSeq" id="WP_221862452.1">
    <property type="nucleotide sequence ID" value="NZ_JAIKTU010000022.1"/>
</dbReference>
<feature type="binding site" evidence="7">
    <location>
        <position position="135"/>
    </location>
    <ligand>
        <name>substrate</name>
    </ligand>
</feature>
<comment type="subcellular location">
    <subcellularLocation>
        <location evidence="7">Cytoplasm</location>
    </subcellularLocation>
</comment>
<keyword evidence="4 7" id="KW-0418">Kinase</keyword>
<dbReference type="HAMAP" id="MF_00109">
    <property type="entry name" value="Shikimate_kinase"/>
    <property type="match status" value="1"/>
</dbReference>
<evidence type="ECO:0000256" key="5">
    <source>
        <dbReference type="ARBA" id="ARBA00022840"/>
    </source>
</evidence>
<protein>
    <recommendedName>
        <fullName evidence="7">Shikimate kinase</fullName>
        <shortName evidence="7">SK</shortName>
        <ecNumber evidence="7">2.7.1.71</ecNumber>
    </recommendedName>
</protein>
<dbReference type="InterPro" id="IPR027417">
    <property type="entry name" value="P-loop_NTPase"/>
</dbReference>
<keyword evidence="1 7" id="KW-0028">Amino-acid biosynthesis</keyword>
<evidence type="ECO:0000256" key="7">
    <source>
        <dbReference type="HAMAP-Rule" id="MF_00109"/>
    </source>
</evidence>
<keyword evidence="3 7" id="KW-0547">Nucleotide-binding</keyword>
<name>A0ABS7L2S1_CLOSR</name>
<comment type="catalytic activity">
    <reaction evidence="7">
        <text>shikimate + ATP = 3-phosphoshikimate + ADP + H(+)</text>
        <dbReference type="Rhea" id="RHEA:13121"/>
        <dbReference type="ChEBI" id="CHEBI:15378"/>
        <dbReference type="ChEBI" id="CHEBI:30616"/>
        <dbReference type="ChEBI" id="CHEBI:36208"/>
        <dbReference type="ChEBI" id="CHEBI:145989"/>
        <dbReference type="ChEBI" id="CHEBI:456216"/>
        <dbReference type="EC" id="2.7.1.71"/>
    </reaction>
</comment>
<dbReference type="EC" id="2.7.1.71" evidence="7"/>
<evidence type="ECO:0000256" key="1">
    <source>
        <dbReference type="ARBA" id="ARBA00022605"/>
    </source>
</evidence>
<keyword evidence="5 7" id="KW-0067">ATP-binding</keyword>
<comment type="pathway">
    <text evidence="7">Metabolic intermediate biosynthesis; chorismate biosynthesis; chorismate from D-erythrose 4-phosphate and phosphoenolpyruvate: step 5/7.</text>
</comment>
<dbReference type="Pfam" id="PF01202">
    <property type="entry name" value="SKI"/>
    <property type="match status" value="1"/>
</dbReference>
<comment type="similarity">
    <text evidence="7">Belongs to the shikimate kinase family.</text>
</comment>
<gene>
    <name evidence="7" type="primary">aroK</name>
    <name evidence="8" type="ORF">K5V21_18185</name>
</gene>
<reference evidence="8 9" key="1">
    <citation type="journal article" date="2021" name="Cell Host Microbe">
        <title>in vivo commensal control of Clostridioides difficile virulence.</title>
        <authorList>
            <person name="Girinathan B.P."/>
            <person name="Dibenedetto N."/>
            <person name="Worley J.N."/>
            <person name="Peltier J."/>
            <person name="Arrieta-Ortiz M.L."/>
            <person name="Rupa Christinal Immanuel S."/>
            <person name="Lavin R."/>
            <person name="Delaney M.L."/>
            <person name="Cummins C."/>
            <person name="Hoffmann M."/>
            <person name="Luo Y."/>
            <person name="Gonzalez-Escalona N."/>
            <person name="Allard M."/>
            <person name="Onderdonk A.B."/>
            <person name="Gerber G.K."/>
            <person name="Sonenshein A.L."/>
            <person name="Baliga N."/>
            <person name="Dupuy B."/>
            <person name="Bry L."/>
        </authorList>
    </citation>
    <scope>NUCLEOTIDE SEQUENCE [LARGE SCALE GENOMIC DNA]</scope>
    <source>
        <strain evidence="8 9">DSM 599</strain>
    </source>
</reference>
<evidence type="ECO:0000256" key="2">
    <source>
        <dbReference type="ARBA" id="ARBA00022679"/>
    </source>
</evidence>
<keyword evidence="9" id="KW-1185">Reference proteome</keyword>
<keyword evidence="7" id="KW-0479">Metal-binding</keyword>
<keyword evidence="7" id="KW-0963">Cytoplasm</keyword>
<comment type="cofactor">
    <cofactor evidence="7">
        <name>Mg(2+)</name>
        <dbReference type="ChEBI" id="CHEBI:18420"/>
    </cofactor>
    <text evidence="7">Binds 1 Mg(2+) ion per subunit.</text>
</comment>
<comment type="caution">
    <text evidence="7">Lacks conserved residue(s) required for the propagation of feature annotation.</text>
</comment>
<feature type="binding site" evidence="7">
    <location>
        <position position="81"/>
    </location>
    <ligand>
        <name>substrate</name>
    </ligand>
</feature>
<comment type="function">
    <text evidence="7">Catalyzes the specific phosphorylation of the 3-hydroxyl group of shikimic acid using ATP as a cosubstrate.</text>
</comment>